<keyword evidence="6" id="KW-1185">Reference proteome</keyword>
<proteinExistence type="predicted"/>
<dbReference type="GO" id="GO:0000976">
    <property type="term" value="F:transcription cis-regulatory region binding"/>
    <property type="evidence" value="ECO:0007669"/>
    <property type="project" value="TreeGrafter"/>
</dbReference>
<dbReference type="PROSITE" id="PS50932">
    <property type="entry name" value="HTH_LACI_2"/>
    <property type="match status" value="1"/>
</dbReference>
<dbReference type="InterPro" id="IPR010982">
    <property type="entry name" value="Lambda_DNA-bd_dom_sf"/>
</dbReference>
<evidence type="ECO:0000256" key="1">
    <source>
        <dbReference type="ARBA" id="ARBA00023015"/>
    </source>
</evidence>
<dbReference type="EMBL" id="VCIW01000013">
    <property type="protein sequence ID" value="TLS50672.1"/>
    <property type="molecule type" value="Genomic_DNA"/>
</dbReference>
<accession>A0A5R9G2U0</accession>
<name>A0A5R9G2U0_9BACL</name>
<dbReference type="AlphaFoldDB" id="A0A5R9G2U0"/>
<evidence type="ECO:0000313" key="6">
    <source>
        <dbReference type="Proteomes" id="UP000309676"/>
    </source>
</evidence>
<keyword evidence="3" id="KW-0804">Transcription</keyword>
<organism evidence="5 6">
    <name type="scientific">Paenibacillus antri</name>
    <dbReference type="NCBI Taxonomy" id="2582848"/>
    <lineage>
        <taxon>Bacteria</taxon>
        <taxon>Bacillati</taxon>
        <taxon>Bacillota</taxon>
        <taxon>Bacilli</taxon>
        <taxon>Bacillales</taxon>
        <taxon>Paenibacillaceae</taxon>
        <taxon>Paenibacillus</taxon>
    </lineage>
</organism>
<dbReference type="CDD" id="cd01392">
    <property type="entry name" value="HTH_LacI"/>
    <property type="match status" value="1"/>
</dbReference>
<dbReference type="SUPFAM" id="SSF53822">
    <property type="entry name" value="Periplasmic binding protein-like I"/>
    <property type="match status" value="1"/>
</dbReference>
<dbReference type="SUPFAM" id="SSF47413">
    <property type="entry name" value="lambda repressor-like DNA-binding domains"/>
    <property type="match status" value="1"/>
</dbReference>
<dbReference type="InterPro" id="IPR000843">
    <property type="entry name" value="HTH_LacI"/>
</dbReference>
<dbReference type="Pfam" id="PF00356">
    <property type="entry name" value="LacI"/>
    <property type="match status" value="1"/>
</dbReference>
<dbReference type="GO" id="GO:0003700">
    <property type="term" value="F:DNA-binding transcription factor activity"/>
    <property type="evidence" value="ECO:0007669"/>
    <property type="project" value="TreeGrafter"/>
</dbReference>
<comment type="caution">
    <text evidence="5">The sequence shown here is derived from an EMBL/GenBank/DDBJ whole genome shotgun (WGS) entry which is preliminary data.</text>
</comment>
<dbReference type="Pfam" id="PF13377">
    <property type="entry name" value="Peripla_BP_3"/>
    <property type="match status" value="1"/>
</dbReference>
<sequence>MDIFDIARLAGVSRKTVQRVLNDAPNVSEKTAAKIRSIMEAHNYEPNAAARGLASKRSNTIGLFIVQDRRSYTLYSDDLYFGAVIGAMISRSAERGYKTLVSIEEASDVEPILSLYKQKSIDAGLLVSWSEMQRTVERIAEAGFRIGVFDQNNVRSPVDGVPIPRLDDYGSAFAAAEYLLGLGHTDIGIVTGDMAIPCSAERLRGFVDAVRGRGLSVRDDRIHNGRFIEASGREAIERWTSGGGLPSAVFCSNDLMAYGALKACADRGVSVPGALSVVGFDDLLLGQYTHPPLTTMRVPRVEMAVQLTDAVIDVLEGRESRGERQGFQAELIERESCRPVS</sequence>
<dbReference type="Gene3D" id="1.10.260.40">
    <property type="entry name" value="lambda repressor-like DNA-binding domains"/>
    <property type="match status" value="1"/>
</dbReference>
<dbReference type="OrthoDB" id="9775106at2"/>
<dbReference type="RefSeq" id="WP_138195704.1">
    <property type="nucleotide sequence ID" value="NZ_VCIW01000013.1"/>
</dbReference>
<protein>
    <submittedName>
        <fullName evidence="5">LacI family transcriptional regulator</fullName>
    </submittedName>
</protein>
<dbReference type="SMART" id="SM00354">
    <property type="entry name" value="HTH_LACI"/>
    <property type="match status" value="1"/>
</dbReference>
<reference evidence="5 6" key="1">
    <citation type="submission" date="2019-05" db="EMBL/GenBank/DDBJ databases">
        <authorList>
            <person name="Narsing Rao M.P."/>
            <person name="Li W.J."/>
        </authorList>
    </citation>
    <scope>NUCLEOTIDE SEQUENCE [LARGE SCALE GENOMIC DNA]</scope>
    <source>
        <strain evidence="5 6">SYSU_K30003</strain>
    </source>
</reference>
<evidence type="ECO:0000259" key="4">
    <source>
        <dbReference type="PROSITE" id="PS50932"/>
    </source>
</evidence>
<dbReference type="InterPro" id="IPR028082">
    <property type="entry name" value="Peripla_BP_I"/>
</dbReference>
<keyword evidence="2" id="KW-0238">DNA-binding</keyword>
<keyword evidence="1" id="KW-0805">Transcription regulation</keyword>
<evidence type="ECO:0000256" key="3">
    <source>
        <dbReference type="ARBA" id="ARBA00023163"/>
    </source>
</evidence>
<dbReference type="InterPro" id="IPR046335">
    <property type="entry name" value="LacI/GalR-like_sensor"/>
</dbReference>
<evidence type="ECO:0000313" key="5">
    <source>
        <dbReference type="EMBL" id="TLS50672.1"/>
    </source>
</evidence>
<dbReference type="Proteomes" id="UP000309676">
    <property type="component" value="Unassembled WGS sequence"/>
</dbReference>
<dbReference type="PROSITE" id="PS00356">
    <property type="entry name" value="HTH_LACI_1"/>
    <property type="match status" value="1"/>
</dbReference>
<gene>
    <name evidence="5" type="ORF">FE782_18380</name>
</gene>
<dbReference type="CDD" id="cd06267">
    <property type="entry name" value="PBP1_LacI_sugar_binding-like"/>
    <property type="match status" value="1"/>
</dbReference>
<dbReference type="PANTHER" id="PTHR30146">
    <property type="entry name" value="LACI-RELATED TRANSCRIPTIONAL REPRESSOR"/>
    <property type="match status" value="1"/>
</dbReference>
<dbReference type="PANTHER" id="PTHR30146:SF109">
    <property type="entry name" value="HTH-TYPE TRANSCRIPTIONAL REGULATOR GALS"/>
    <property type="match status" value="1"/>
</dbReference>
<feature type="domain" description="HTH lacI-type" evidence="4">
    <location>
        <begin position="1"/>
        <end position="55"/>
    </location>
</feature>
<dbReference type="Gene3D" id="3.40.50.2300">
    <property type="match status" value="2"/>
</dbReference>
<evidence type="ECO:0000256" key="2">
    <source>
        <dbReference type="ARBA" id="ARBA00023125"/>
    </source>
</evidence>